<evidence type="ECO:0008006" key="3">
    <source>
        <dbReference type="Google" id="ProtNLM"/>
    </source>
</evidence>
<dbReference type="SUPFAM" id="SSF54427">
    <property type="entry name" value="NTF2-like"/>
    <property type="match status" value="1"/>
</dbReference>
<evidence type="ECO:0000313" key="2">
    <source>
        <dbReference type="Proteomes" id="UP001501676"/>
    </source>
</evidence>
<dbReference type="Gene3D" id="3.10.450.50">
    <property type="match status" value="1"/>
</dbReference>
<proteinExistence type="predicted"/>
<dbReference type="Proteomes" id="UP001501676">
    <property type="component" value="Unassembled WGS sequence"/>
</dbReference>
<evidence type="ECO:0000313" key="1">
    <source>
        <dbReference type="EMBL" id="GAA3383679.1"/>
    </source>
</evidence>
<sequence length="62" mass="6679">MHETADPEVIVVEYRLGGSLPDGSRRSAPFIGVLRARDGHVVRWREYQDTTAIAAALAAAAS</sequence>
<gene>
    <name evidence="1" type="ORF">GCM10020369_10490</name>
</gene>
<organism evidence="1 2">
    <name type="scientific">Cryptosporangium minutisporangium</name>
    <dbReference type="NCBI Taxonomy" id="113569"/>
    <lineage>
        <taxon>Bacteria</taxon>
        <taxon>Bacillati</taxon>
        <taxon>Actinomycetota</taxon>
        <taxon>Actinomycetes</taxon>
        <taxon>Cryptosporangiales</taxon>
        <taxon>Cryptosporangiaceae</taxon>
        <taxon>Cryptosporangium</taxon>
    </lineage>
</organism>
<accession>A0ABP6SSU5</accession>
<reference evidence="2" key="1">
    <citation type="journal article" date="2019" name="Int. J. Syst. Evol. Microbiol.">
        <title>The Global Catalogue of Microorganisms (GCM) 10K type strain sequencing project: providing services to taxonomists for standard genome sequencing and annotation.</title>
        <authorList>
            <consortium name="The Broad Institute Genomics Platform"/>
            <consortium name="The Broad Institute Genome Sequencing Center for Infectious Disease"/>
            <person name="Wu L."/>
            <person name="Ma J."/>
        </authorList>
    </citation>
    <scope>NUCLEOTIDE SEQUENCE [LARGE SCALE GENOMIC DNA]</scope>
    <source>
        <strain evidence="2">JCM 9458</strain>
    </source>
</reference>
<protein>
    <recommendedName>
        <fullName evidence="3">PhzA/B-like protein</fullName>
    </recommendedName>
</protein>
<keyword evidence="2" id="KW-1185">Reference proteome</keyword>
<comment type="caution">
    <text evidence="1">The sequence shown here is derived from an EMBL/GenBank/DDBJ whole genome shotgun (WGS) entry which is preliminary data.</text>
</comment>
<dbReference type="InterPro" id="IPR032710">
    <property type="entry name" value="NTF2-like_dom_sf"/>
</dbReference>
<dbReference type="RefSeq" id="WP_345726811.1">
    <property type="nucleotide sequence ID" value="NZ_BAAAYN010000006.1"/>
</dbReference>
<name>A0ABP6SSU5_9ACTN</name>
<dbReference type="EMBL" id="BAAAYN010000006">
    <property type="protein sequence ID" value="GAA3383679.1"/>
    <property type="molecule type" value="Genomic_DNA"/>
</dbReference>